<dbReference type="AlphaFoldDB" id="A0A9W8ZUZ2"/>
<reference evidence="2" key="1">
    <citation type="submission" date="2022-08" db="EMBL/GenBank/DDBJ databases">
        <authorList>
            <consortium name="DOE Joint Genome Institute"/>
            <person name="Min B."/>
            <person name="Riley R."/>
            <person name="Sierra-Patev S."/>
            <person name="Naranjo-Ortiz M."/>
            <person name="Looney B."/>
            <person name="Konkel Z."/>
            <person name="Slot J.C."/>
            <person name="Sakamoto Y."/>
            <person name="Steenwyk J.L."/>
            <person name="Rokas A."/>
            <person name="Carro J."/>
            <person name="Camarero S."/>
            <person name="Ferreira P."/>
            <person name="Molpeceres G."/>
            <person name="Ruiz-Duenas F.J."/>
            <person name="Serrano A."/>
            <person name="Henrissat B."/>
            <person name="Drula E."/>
            <person name="Hughes K.W."/>
            <person name="Mata J.L."/>
            <person name="Ishikawa N.K."/>
            <person name="Vargas-Isla R."/>
            <person name="Ushijima S."/>
            <person name="Smith C.A."/>
            <person name="Ahrendt S."/>
            <person name="Andreopoulos W."/>
            <person name="He G."/>
            <person name="Labutti K."/>
            <person name="Lipzen A."/>
            <person name="Ng V."/>
            <person name="Sandor L."/>
            <person name="Barry K."/>
            <person name="Martinez A.T."/>
            <person name="Xiao Y."/>
            <person name="Gibbons J.G."/>
            <person name="Terashima K."/>
            <person name="Hibbett D.S."/>
            <person name="Grigoriev I.V."/>
        </authorList>
    </citation>
    <scope>NUCLEOTIDE SEQUENCE</scope>
    <source>
        <strain evidence="2">Sp2 HRB7682 ss15</strain>
    </source>
</reference>
<dbReference type="EMBL" id="JANVFS010000040">
    <property type="protein sequence ID" value="KAJ4467660.1"/>
    <property type="molecule type" value="Genomic_DNA"/>
</dbReference>
<evidence type="ECO:0000256" key="1">
    <source>
        <dbReference type="SAM" id="SignalP"/>
    </source>
</evidence>
<keyword evidence="1" id="KW-0732">Signal</keyword>
<organism evidence="2 3">
    <name type="scientific">Lentinula lateritia</name>
    <dbReference type="NCBI Taxonomy" id="40482"/>
    <lineage>
        <taxon>Eukaryota</taxon>
        <taxon>Fungi</taxon>
        <taxon>Dikarya</taxon>
        <taxon>Basidiomycota</taxon>
        <taxon>Agaricomycotina</taxon>
        <taxon>Agaricomycetes</taxon>
        <taxon>Agaricomycetidae</taxon>
        <taxon>Agaricales</taxon>
        <taxon>Marasmiineae</taxon>
        <taxon>Omphalotaceae</taxon>
        <taxon>Lentinula</taxon>
    </lineage>
</organism>
<comment type="caution">
    <text evidence="2">The sequence shown here is derived from an EMBL/GenBank/DDBJ whole genome shotgun (WGS) entry which is preliminary data.</text>
</comment>
<name>A0A9W8ZUZ2_9AGAR</name>
<gene>
    <name evidence="2" type="ORF">C8J55DRAFT_525521</name>
</gene>
<evidence type="ECO:0000313" key="3">
    <source>
        <dbReference type="Proteomes" id="UP001150238"/>
    </source>
</evidence>
<accession>A0A9W8ZUZ2</accession>
<protein>
    <submittedName>
        <fullName evidence="2">Uncharacterized protein</fullName>
    </submittedName>
</protein>
<evidence type="ECO:0000313" key="2">
    <source>
        <dbReference type="EMBL" id="KAJ4467660.1"/>
    </source>
</evidence>
<proteinExistence type="predicted"/>
<reference evidence="2" key="2">
    <citation type="journal article" date="2023" name="Proc. Natl. Acad. Sci. U.S.A.">
        <title>A global phylogenomic analysis of the shiitake genus Lentinula.</title>
        <authorList>
            <person name="Sierra-Patev S."/>
            <person name="Min B."/>
            <person name="Naranjo-Ortiz M."/>
            <person name="Looney B."/>
            <person name="Konkel Z."/>
            <person name="Slot J.C."/>
            <person name="Sakamoto Y."/>
            <person name="Steenwyk J.L."/>
            <person name="Rokas A."/>
            <person name="Carro J."/>
            <person name="Camarero S."/>
            <person name="Ferreira P."/>
            <person name="Molpeceres G."/>
            <person name="Ruiz-Duenas F.J."/>
            <person name="Serrano A."/>
            <person name="Henrissat B."/>
            <person name="Drula E."/>
            <person name="Hughes K.W."/>
            <person name="Mata J.L."/>
            <person name="Ishikawa N.K."/>
            <person name="Vargas-Isla R."/>
            <person name="Ushijima S."/>
            <person name="Smith C.A."/>
            <person name="Donoghue J."/>
            <person name="Ahrendt S."/>
            <person name="Andreopoulos W."/>
            <person name="He G."/>
            <person name="LaButti K."/>
            <person name="Lipzen A."/>
            <person name="Ng V."/>
            <person name="Riley R."/>
            <person name="Sandor L."/>
            <person name="Barry K."/>
            <person name="Martinez A.T."/>
            <person name="Xiao Y."/>
            <person name="Gibbons J.G."/>
            <person name="Terashima K."/>
            <person name="Grigoriev I.V."/>
            <person name="Hibbett D."/>
        </authorList>
    </citation>
    <scope>NUCLEOTIDE SEQUENCE</scope>
    <source>
        <strain evidence="2">Sp2 HRB7682 ss15</strain>
    </source>
</reference>
<sequence length="223" mass="25785">MIFPNKFPFILLVVTTSLCCMRLLVSVHASPLGVTLKDRAQLDGGRIFLGYYYVFKDTLAIKIRQHNGFNALVNNYVKISIQPSCDFWGNDPGERRNGYMPLQITVDETQFSKLDYLYSSTYLATERERKSFFDSRGKNPEQTIVVSPSRRIRKDPKFLDDLVLVFPDSLLLPFRESSDKNQNPLQIDAKEVDSGKFVDWRDWPKKIIDLPPNLKPRRPHPCP</sequence>
<feature type="chain" id="PRO_5040731758" evidence="1">
    <location>
        <begin position="30"/>
        <end position="223"/>
    </location>
</feature>
<feature type="signal peptide" evidence="1">
    <location>
        <begin position="1"/>
        <end position="29"/>
    </location>
</feature>
<dbReference type="Proteomes" id="UP001150238">
    <property type="component" value="Unassembled WGS sequence"/>
</dbReference>